<evidence type="ECO:0000313" key="1">
    <source>
        <dbReference type="EMBL" id="GAH86006.1"/>
    </source>
</evidence>
<accession>X1IUC3</accession>
<gene>
    <name evidence="1" type="ORF">S03H2_56173</name>
</gene>
<sequence length="56" mass="6476">MAKFIIQRLLIIPLLLLLVNFLGFAYAHYARPIRAARTPYVQVEEAGPLIPEYLDY</sequence>
<reference evidence="1" key="1">
    <citation type="journal article" date="2014" name="Front. Microbiol.">
        <title>High frequency of phylogenetically diverse reductive dehalogenase-homologous genes in deep subseafloor sedimentary metagenomes.</title>
        <authorList>
            <person name="Kawai M."/>
            <person name="Futagami T."/>
            <person name="Toyoda A."/>
            <person name="Takaki Y."/>
            <person name="Nishi S."/>
            <person name="Hori S."/>
            <person name="Arai W."/>
            <person name="Tsubouchi T."/>
            <person name="Morono Y."/>
            <person name="Uchiyama I."/>
            <person name="Ito T."/>
            <person name="Fujiyama A."/>
            <person name="Inagaki F."/>
            <person name="Takami H."/>
        </authorList>
    </citation>
    <scope>NUCLEOTIDE SEQUENCE</scope>
    <source>
        <strain evidence="1">Expedition CK06-06</strain>
    </source>
</reference>
<proteinExistence type="predicted"/>
<feature type="non-terminal residue" evidence="1">
    <location>
        <position position="56"/>
    </location>
</feature>
<name>X1IUC3_9ZZZZ</name>
<comment type="caution">
    <text evidence="1">The sequence shown here is derived from an EMBL/GenBank/DDBJ whole genome shotgun (WGS) entry which is preliminary data.</text>
</comment>
<dbReference type="AlphaFoldDB" id="X1IUC3"/>
<protein>
    <submittedName>
        <fullName evidence="1">Uncharacterized protein</fullName>
    </submittedName>
</protein>
<dbReference type="EMBL" id="BARU01035928">
    <property type="protein sequence ID" value="GAH86006.1"/>
    <property type="molecule type" value="Genomic_DNA"/>
</dbReference>
<organism evidence="1">
    <name type="scientific">marine sediment metagenome</name>
    <dbReference type="NCBI Taxonomy" id="412755"/>
    <lineage>
        <taxon>unclassified sequences</taxon>
        <taxon>metagenomes</taxon>
        <taxon>ecological metagenomes</taxon>
    </lineage>
</organism>